<feature type="region of interest" description="Disordered" evidence="1">
    <location>
        <begin position="91"/>
        <end position="122"/>
    </location>
</feature>
<dbReference type="EMBL" id="SMMG02000002">
    <property type="protein sequence ID" value="KAA3482930.1"/>
    <property type="molecule type" value="Genomic_DNA"/>
</dbReference>
<evidence type="ECO:0000313" key="3">
    <source>
        <dbReference type="Proteomes" id="UP000325315"/>
    </source>
</evidence>
<reference evidence="2" key="1">
    <citation type="submission" date="2019-08" db="EMBL/GenBank/DDBJ databases">
        <authorList>
            <person name="Liu F."/>
        </authorList>
    </citation>
    <scope>NUCLEOTIDE SEQUENCE [LARGE SCALE GENOMIC DNA]</scope>
    <source>
        <strain evidence="2">PA1801</strain>
        <tissue evidence="2">Leaf</tissue>
    </source>
</reference>
<gene>
    <name evidence="2" type="ORF">EPI10_005138</name>
</gene>
<dbReference type="Proteomes" id="UP000325315">
    <property type="component" value="Unassembled WGS sequence"/>
</dbReference>
<dbReference type="AlphaFoldDB" id="A0A5B6WMH0"/>
<name>A0A5B6WMH0_9ROSI</name>
<evidence type="ECO:0000313" key="2">
    <source>
        <dbReference type="EMBL" id="KAA3482930.1"/>
    </source>
</evidence>
<accession>A0A5B6WMH0</accession>
<protein>
    <submittedName>
        <fullName evidence="2">Uncharacterized protein</fullName>
    </submittedName>
</protein>
<feature type="compositionally biased region" description="Polar residues" evidence="1">
    <location>
        <begin position="9"/>
        <end position="26"/>
    </location>
</feature>
<organism evidence="2 3">
    <name type="scientific">Gossypium australe</name>
    <dbReference type="NCBI Taxonomy" id="47621"/>
    <lineage>
        <taxon>Eukaryota</taxon>
        <taxon>Viridiplantae</taxon>
        <taxon>Streptophyta</taxon>
        <taxon>Embryophyta</taxon>
        <taxon>Tracheophyta</taxon>
        <taxon>Spermatophyta</taxon>
        <taxon>Magnoliopsida</taxon>
        <taxon>eudicotyledons</taxon>
        <taxon>Gunneridae</taxon>
        <taxon>Pentapetalae</taxon>
        <taxon>rosids</taxon>
        <taxon>malvids</taxon>
        <taxon>Malvales</taxon>
        <taxon>Malvaceae</taxon>
        <taxon>Malvoideae</taxon>
        <taxon>Gossypium</taxon>
    </lineage>
</organism>
<evidence type="ECO:0000256" key="1">
    <source>
        <dbReference type="SAM" id="MobiDB-lite"/>
    </source>
</evidence>
<feature type="region of interest" description="Disordered" evidence="1">
    <location>
        <begin position="1"/>
        <end position="26"/>
    </location>
</feature>
<dbReference type="OrthoDB" id="1750494at2759"/>
<keyword evidence="3" id="KW-1185">Reference proteome</keyword>
<proteinExistence type="predicted"/>
<comment type="caution">
    <text evidence="2">The sequence shown here is derived from an EMBL/GenBank/DDBJ whole genome shotgun (WGS) entry which is preliminary data.</text>
</comment>
<sequence length="158" mass="17884">MPFRPNYPSEYSQQVQQPPPTESSSDFENLLNAYIVKNDTTLRNLENQIGQLTNEIPNKPQEHCKAVSLPSGKTLEPKVVEVQDEPVVAQDKEEVQPSVETHVSQKQDSRNLDEVNSKPISSDYLTPLSGVEKFPQKSCLVKAKIPPLPYPQRFQKQQ</sequence>
<feature type="compositionally biased region" description="Basic and acidic residues" evidence="1">
    <location>
        <begin position="103"/>
        <end position="116"/>
    </location>
</feature>